<dbReference type="Proteomes" id="UP001259803">
    <property type="component" value="Unassembled WGS sequence"/>
</dbReference>
<evidence type="ECO:0000313" key="1">
    <source>
        <dbReference type="EMBL" id="MDT0575413.1"/>
    </source>
</evidence>
<accession>A0ABU2ZFQ3</accession>
<evidence type="ECO:0000313" key="2">
    <source>
        <dbReference type="Proteomes" id="UP001259803"/>
    </source>
</evidence>
<proteinExistence type="predicted"/>
<dbReference type="EMBL" id="JAVRHS010000002">
    <property type="protein sequence ID" value="MDT0575413.1"/>
    <property type="molecule type" value="Genomic_DNA"/>
</dbReference>
<reference evidence="1 2" key="1">
    <citation type="submission" date="2023-09" db="EMBL/GenBank/DDBJ databases">
        <authorList>
            <person name="Rey-Velasco X."/>
        </authorList>
    </citation>
    <scope>NUCLEOTIDE SEQUENCE [LARGE SCALE GENOMIC DNA]</scope>
    <source>
        <strain evidence="1 2">F390</strain>
    </source>
</reference>
<name>A0ABU2ZFQ3_9SPHN</name>
<keyword evidence="2" id="KW-1185">Reference proteome</keyword>
<sequence length="95" mass="10927">METIQIPFRELEMREFLDDVLGFYARDGIRELESQRPALSPRGKRKQADIYLRERWAAPHLIKRPHILQNARDALAGETYTTTSLPGFACGQLLA</sequence>
<organism evidence="1 2">
    <name type="scientific">Croceicoccus esteveae</name>
    <dbReference type="NCBI Taxonomy" id="3075597"/>
    <lineage>
        <taxon>Bacteria</taxon>
        <taxon>Pseudomonadati</taxon>
        <taxon>Pseudomonadota</taxon>
        <taxon>Alphaproteobacteria</taxon>
        <taxon>Sphingomonadales</taxon>
        <taxon>Erythrobacteraceae</taxon>
        <taxon>Croceicoccus</taxon>
    </lineage>
</organism>
<gene>
    <name evidence="1" type="ORF">RM533_04365</name>
</gene>
<protein>
    <submittedName>
        <fullName evidence="1">Uncharacterized protein</fullName>
    </submittedName>
</protein>
<comment type="caution">
    <text evidence="1">The sequence shown here is derived from an EMBL/GenBank/DDBJ whole genome shotgun (WGS) entry which is preliminary data.</text>
</comment>
<dbReference type="RefSeq" id="WP_311339975.1">
    <property type="nucleotide sequence ID" value="NZ_JAVRHS010000002.1"/>
</dbReference>